<organism evidence="2 3">
    <name type="scientific">Ancylostoma ceylanicum</name>
    <dbReference type="NCBI Taxonomy" id="53326"/>
    <lineage>
        <taxon>Eukaryota</taxon>
        <taxon>Metazoa</taxon>
        <taxon>Ecdysozoa</taxon>
        <taxon>Nematoda</taxon>
        <taxon>Chromadorea</taxon>
        <taxon>Rhabditida</taxon>
        <taxon>Rhabditina</taxon>
        <taxon>Rhabditomorpha</taxon>
        <taxon>Strongyloidea</taxon>
        <taxon>Ancylostomatidae</taxon>
        <taxon>Ancylostomatinae</taxon>
        <taxon>Ancylostoma</taxon>
    </lineage>
</organism>
<feature type="compositionally biased region" description="Basic and acidic residues" evidence="1">
    <location>
        <begin position="247"/>
        <end position="274"/>
    </location>
</feature>
<dbReference type="AlphaFoldDB" id="A0A016SD73"/>
<sequence length="583" mass="63891">MTDAKEVTNVAAADAAEKVETEVKLEDGDTNKVAENGEEAKEQVDTAENGEAEDSVEKTSEANETPSDPNAWKPHEEENSSFAKSTTETKEGEGEGETPKADKEGGEETTEKKRTYNRKVVRLPKEVFDFMARIEEDGTVRFNLTQFGVFYLNELKFMGTNVDALKWDTAEVPLLNVGIPPTAQTDRTLIVDQFSNDPEVREAQEIRLKGILENREKLKQIYASGEKILPADGVDRKAAKRQRKRERREERKKLLEAEAAGKTDGGEAKKRSAESDSSTTLEGGVAAKQPRLDASAGKTFPKKNGGPQSGQPVKQSGAKQIAAAKGAGAKKRPLIQPKRNPFNEWQTGPAYFGGGSGGRDRFRSKPLPFQDPRSREIPPLFPTRSGPAGVSPWSRPPYQEDMHKLEQVMRRAAHDNSSSFEAARQVERLGLGSAMGAMLNTVNDRDMPMSAYNDVPSRPMPPSLVDQAFSRRRDEPLGPRYGEEPYGAGRYAGGRDAPIRDISGFVEPLDEFADGSRKGGYPVERITYPTMGGGGAGGRGNTSIPPFGQSYSAFARENFGQAMEYGGGARPRSVSPYGRKFYR</sequence>
<feature type="compositionally biased region" description="Basic and acidic residues" evidence="1">
    <location>
        <begin position="15"/>
        <end position="32"/>
    </location>
</feature>
<proteinExistence type="predicted"/>
<dbReference type="OrthoDB" id="5875531at2759"/>
<accession>A0A016SD73</accession>
<dbReference type="Proteomes" id="UP000024635">
    <property type="component" value="Unassembled WGS sequence"/>
</dbReference>
<evidence type="ECO:0000313" key="3">
    <source>
        <dbReference type="Proteomes" id="UP000024635"/>
    </source>
</evidence>
<feature type="compositionally biased region" description="Low complexity" evidence="1">
    <location>
        <begin position="314"/>
        <end position="327"/>
    </location>
</feature>
<feature type="region of interest" description="Disordered" evidence="1">
    <location>
        <begin position="233"/>
        <end position="394"/>
    </location>
</feature>
<evidence type="ECO:0000313" key="2">
    <source>
        <dbReference type="EMBL" id="EYB88249.1"/>
    </source>
</evidence>
<feature type="compositionally biased region" description="Basic and acidic residues" evidence="1">
    <location>
        <begin position="474"/>
        <end position="483"/>
    </location>
</feature>
<reference evidence="3" key="1">
    <citation type="journal article" date="2015" name="Nat. Genet.">
        <title>The genome and transcriptome of the zoonotic hookworm Ancylostoma ceylanicum identify infection-specific gene families.</title>
        <authorList>
            <person name="Schwarz E.M."/>
            <person name="Hu Y."/>
            <person name="Antoshechkin I."/>
            <person name="Miller M.M."/>
            <person name="Sternberg P.W."/>
            <person name="Aroian R.V."/>
        </authorList>
    </citation>
    <scope>NUCLEOTIDE SEQUENCE</scope>
    <source>
        <strain evidence="3">HY135</strain>
    </source>
</reference>
<dbReference type="EMBL" id="JARK01001586">
    <property type="protein sequence ID" value="EYB88249.1"/>
    <property type="molecule type" value="Genomic_DNA"/>
</dbReference>
<feature type="region of interest" description="Disordered" evidence="1">
    <location>
        <begin position="564"/>
        <end position="583"/>
    </location>
</feature>
<comment type="caution">
    <text evidence="2">The sequence shown here is derived from an EMBL/GenBank/DDBJ whole genome shotgun (WGS) entry which is preliminary data.</text>
</comment>
<gene>
    <name evidence="2" type="primary">Acey_s0250.g147</name>
    <name evidence="2" type="ORF">Y032_0250g147</name>
</gene>
<protein>
    <submittedName>
        <fullName evidence="2">Uncharacterized protein</fullName>
    </submittedName>
</protein>
<feature type="compositionally biased region" description="Basic and acidic residues" evidence="1">
    <location>
        <begin position="87"/>
        <end position="112"/>
    </location>
</feature>
<keyword evidence="3" id="KW-1185">Reference proteome</keyword>
<feature type="region of interest" description="Disordered" evidence="1">
    <location>
        <begin position="474"/>
        <end position="493"/>
    </location>
</feature>
<name>A0A016SD73_9BILA</name>
<evidence type="ECO:0000256" key="1">
    <source>
        <dbReference type="SAM" id="MobiDB-lite"/>
    </source>
</evidence>
<feature type="region of interest" description="Disordered" evidence="1">
    <location>
        <begin position="1"/>
        <end position="112"/>
    </location>
</feature>